<dbReference type="Gene3D" id="1.10.10.60">
    <property type="entry name" value="Homeodomain-like"/>
    <property type="match status" value="1"/>
</dbReference>
<gene>
    <name evidence="3" type="ORF">HW555_001968</name>
</gene>
<protein>
    <recommendedName>
        <fullName evidence="2">HTH psq-type domain-containing protein</fullName>
    </recommendedName>
</protein>
<dbReference type="EMBL" id="JACKWZ010000017">
    <property type="protein sequence ID" value="KAF9422378.1"/>
    <property type="molecule type" value="Genomic_DNA"/>
</dbReference>
<feature type="domain" description="HTH psq-type" evidence="2">
    <location>
        <begin position="48"/>
        <end position="77"/>
    </location>
</feature>
<dbReference type="GO" id="GO:0005634">
    <property type="term" value="C:nucleus"/>
    <property type="evidence" value="ECO:0007669"/>
    <property type="project" value="UniProtKB-SubCell"/>
</dbReference>
<proteinExistence type="predicted"/>
<evidence type="ECO:0000259" key="2">
    <source>
        <dbReference type="Pfam" id="PF05225"/>
    </source>
</evidence>
<name>A0A835GS69_SPOEX</name>
<dbReference type="AlphaFoldDB" id="A0A835GS69"/>
<organism evidence="3 4">
    <name type="scientific">Spodoptera exigua</name>
    <name type="common">Beet armyworm</name>
    <name type="synonym">Noctua fulgens</name>
    <dbReference type="NCBI Taxonomy" id="7107"/>
    <lineage>
        <taxon>Eukaryota</taxon>
        <taxon>Metazoa</taxon>
        <taxon>Ecdysozoa</taxon>
        <taxon>Arthropoda</taxon>
        <taxon>Hexapoda</taxon>
        <taxon>Insecta</taxon>
        <taxon>Pterygota</taxon>
        <taxon>Neoptera</taxon>
        <taxon>Endopterygota</taxon>
        <taxon>Lepidoptera</taxon>
        <taxon>Glossata</taxon>
        <taxon>Ditrysia</taxon>
        <taxon>Noctuoidea</taxon>
        <taxon>Noctuidae</taxon>
        <taxon>Amphipyrinae</taxon>
        <taxon>Spodoptera</taxon>
    </lineage>
</organism>
<comment type="subcellular location">
    <subcellularLocation>
        <location evidence="1">Nucleus</location>
    </subcellularLocation>
</comment>
<evidence type="ECO:0000313" key="4">
    <source>
        <dbReference type="Proteomes" id="UP000648187"/>
    </source>
</evidence>
<evidence type="ECO:0000256" key="1">
    <source>
        <dbReference type="ARBA" id="ARBA00004123"/>
    </source>
</evidence>
<dbReference type="Pfam" id="PF05225">
    <property type="entry name" value="HTH_psq"/>
    <property type="match status" value="1"/>
</dbReference>
<dbReference type="GO" id="GO:0003677">
    <property type="term" value="F:DNA binding"/>
    <property type="evidence" value="ECO:0007669"/>
    <property type="project" value="InterPro"/>
</dbReference>
<sequence>MEGGKSGKRAPVDNVPHSQNLQMHFEFVANFVRLEMRKGKATDPRRPTKENMKKAIEDVVSKKMGVNEASRTYEIPTRIE</sequence>
<dbReference type="InterPro" id="IPR009057">
    <property type="entry name" value="Homeodomain-like_sf"/>
</dbReference>
<accession>A0A835GS69</accession>
<comment type="caution">
    <text evidence="3">The sequence shown here is derived from an EMBL/GenBank/DDBJ whole genome shotgun (WGS) entry which is preliminary data.</text>
</comment>
<dbReference type="InterPro" id="IPR007889">
    <property type="entry name" value="HTH_Psq"/>
</dbReference>
<dbReference type="SUPFAM" id="SSF46689">
    <property type="entry name" value="Homeodomain-like"/>
    <property type="match status" value="1"/>
</dbReference>
<dbReference type="Proteomes" id="UP000648187">
    <property type="component" value="Unassembled WGS sequence"/>
</dbReference>
<keyword evidence="4" id="KW-1185">Reference proteome</keyword>
<evidence type="ECO:0000313" key="3">
    <source>
        <dbReference type="EMBL" id="KAF9422378.1"/>
    </source>
</evidence>
<reference evidence="3" key="1">
    <citation type="submission" date="2020-08" db="EMBL/GenBank/DDBJ databases">
        <title>Spodoptera exigua strain:BAW_Kor-Di-RS1 Genome sequencing and assembly.</title>
        <authorList>
            <person name="Kim J."/>
            <person name="Nam H.Y."/>
            <person name="Kwon M."/>
            <person name="Choi J.H."/>
            <person name="Cho S.R."/>
            <person name="Kim G.-H."/>
        </authorList>
    </citation>
    <scope>NUCLEOTIDE SEQUENCE</scope>
    <source>
        <strain evidence="3">BAW_Kor-Di-RS1</strain>
        <tissue evidence="3">Whole-body</tissue>
    </source>
</reference>